<organism evidence="1 2">
    <name type="scientific">Methanoculleus formosensis</name>
    <dbReference type="NCBI Taxonomy" id="2590886"/>
    <lineage>
        <taxon>Archaea</taxon>
        <taxon>Methanobacteriati</taxon>
        <taxon>Methanobacteriota</taxon>
        <taxon>Stenosarchaea group</taxon>
        <taxon>Methanomicrobia</taxon>
        <taxon>Methanomicrobiales</taxon>
        <taxon>Methanomicrobiaceae</taxon>
        <taxon>Methanoculleus</taxon>
    </lineage>
</organism>
<dbReference type="RefSeq" id="WP_261597633.1">
    <property type="nucleotide sequence ID" value="NZ_VHLL01000004.1"/>
</dbReference>
<dbReference type="Proteomes" id="UP001065682">
    <property type="component" value="Unassembled WGS sequence"/>
</dbReference>
<sequence length="242" mass="27010">MNDRNLKPSVKDCIDNLTETCNFPELYRTYAWKRDRWQNGFPDICRLEREIGDAARAGTLSEEHLKAIARWGGLPGIERIQAPAPIRIALFEDGDVARWVRGNPENAIHVLGGQIRGFGPTYTSKILRFAAPELFGAIDTRIVRVFGAGDTAHLHLLDLTATPVDGRWAILSGQQGWPEEYGTWTAILTYAAAQLNATGQPCPHPEALINAGLRERGIWLNADVEMAFFNYASGKIQNIRRE</sequence>
<reference evidence="1" key="1">
    <citation type="submission" date="2019-06" db="EMBL/GenBank/DDBJ databases">
        <title>Methanoculleus strain from Tamsui River, Taipei, Taiwan.</title>
        <authorList>
            <person name="You Y.-T."/>
            <person name="Chen S.-C."/>
            <person name="Lai S.-J."/>
            <person name="Lee Y.-C."/>
            <person name="Lai M.-C."/>
        </authorList>
    </citation>
    <scope>NUCLEOTIDE SEQUENCE</scope>
    <source>
        <strain evidence="1">Afa-1</strain>
    </source>
</reference>
<dbReference type="AlphaFoldDB" id="A0A9E5DFD2"/>
<dbReference type="EMBL" id="VHLL01000004">
    <property type="protein sequence ID" value="MCT8337530.1"/>
    <property type="molecule type" value="Genomic_DNA"/>
</dbReference>
<comment type="caution">
    <text evidence="1">The sequence shown here is derived from an EMBL/GenBank/DDBJ whole genome shotgun (WGS) entry which is preliminary data.</text>
</comment>
<gene>
    <name evidence="1" type="ORF">FKB36_08545</name>
</gene>
<proteinExistence type="predicted"/>
<evidence type="ECO:0000313" key="2">
    <source>
        <dbReference type="Proteomes" id="UP001065682"/>
    </source>
</evidence>
<keyword evidence="2" id="KW-1185">Reference proteome</keyword>
<evidence type="ECO:0000313" key="1">
    <source>
        <dbReference type="EMBL" id="MCT8337530.1"/>
    </source>
</evidence>
<protein>
    <submittedName>
        <fullName evidence="1">Uncharacterized protein</fullName>
    </submittedName>
</protein>
<accession>A0A9E5DFD2</accession>
<name>A0A9E5DFD2_9EURY</name>